<dbReference type="InterPro" id="IPR036751">
    <property type="entry name" value="SpoVG_sf"/>
</dbReference>
<gene>
    <name evidence="1" type="ORF">UFOVP1109_9</name>
    <name evidence="2" type="ORF">UFOVP1473_48</name>
</gene>
<sequence>MHISIVWHDRSFNINLHSSEGKDAFLELKGCRIQQSQKGEFVSMPSTKNAATGKYWNHAYINAAFQVKVLELAKASQPVEQKTEPKKELKTFADIDDDIAF</sequence>
<accession>A0A6J5SPN6</accession>
<protein>
    <submittedName>
        <fullName evidence="2">Uncharacterized protein</fullName>
    </submittedName>
</protein>
<dbReference type="Gene3D" id="3.30.1120.40">
    <property type="entry name" value="Stage V sporulation protein G"/>
    <property type="match status" value="1"/>
</dbReference>
<reference evidence="2" key="1">
    <citation type="submission" date="2020-05" db="EMBL/GenBank/DDBJ databases">
        <authorList>
            <person name="Chiriac C."/>
            <person name="Salcher M."/>
            <person name="Ghai R."/>
            <person name="Kavagutti S V."/>
        </authorList>
    </citation>
    <scope>NUCLEOTIDE SEQUENCE</scope>
</reference>
<dbReference type="EMBL" id="LR797433">
    <property type="protein sequence ID" value="CAB4216030.1"/>
    <property type="molecule type" value="Genomic_DNA"/>
</dbReference>
<proteinExistence type="predicted"/>
<dbReference type="SUPFAM" id="SSF160537">
    <property type="entry name" value="SpoVG-like"/>
    <property type="match status" value="1"/>
</dbReference>
<evidence type="ECO:0000313" key="2">
    <source>
        <dbReference type="EMBL" id="CAB4216030.1"/>
    </source>
</evidence>
<evidence type="ECO:0000313" key="1">
    <source>
        <dbReference type="EMBL" id="CAB4183831.1"/>
    </source>
</evidence>
<name>A0A6J5SPN6_9CAUD</name>
<dbReference type="GO" id="GO:0030435">
    <property type="term" value="P:sporulation resulting in formation of a cellular spore"/>
    <property type="evidence" value="ECO:0007669"/>
    <property type="project" value="InterPro"/>
</dbReference>
<dbReference type="EMBL" id="LR797056">
    <property type="protein sequence ID" value="CAB4183831.1"/>
    <property type="molecule type" value="Genomic_DNA"/>
</dbReference>
<organism evidence="2">
    <name type="scientific">uncultured Caudovirales phage</name>
    <dbReference type="NCBI Taxonomy" id="2100421"/>
    <lineage>
        <taxon>Viruses</taxon>
        <taxon>Duplodnaviria</taxon>
        <taxon>Heunggongvirae</taxon>
        <taxon>Uroviricota</taxon>
        <taxon>Caudoviricetes</taxon>
        <taxon>Peduoviridae</taxon>
        <taxon>Maltschvirus</taxon>
        <taxon>Maltschvirus maltsch</taxon>
    </lineage>
</organism>